<evidence type="ECO:0000313" key="1">
    <source>
        <dbReference type="EMBL" id="KAI7753658.1"/>
    </source>
</evidence>
<comment type="caution">
    <text evidence="1">The sequence shown here is derived from an EMBL/GenBank/DDBJ whole genome shotgun (WGS) entry which is preliminary data.</text>
</comment>
<protein>
    <submittedName>
        <fullName evidence="1">Uncharacterized protein</fullName>
    </submittedName>
</protein>
<reference evidence="1" key="1">
    <citation type="submission" date="2022-06" db="EMBL/GenBank/DDBJ databases">
        <title>Uncovering the hologenomic basis of an extraordinary plant invasion.</title>
        <authorList>
            <person name="Bieker V.C."/>
            <person name="Martin M.D."/>
            <person name="Gilbert T."/>
            <person name="Hodgins K."/>
            <person name="Battlay P."/>
            <person name="Petersen B."/>
            <person name="Wilson J."/>
        </authorList>
    </citation>
    <scope>NUCLEOTIDE SEQUENCE</scope>
    <source>
        <strain evidence="1">AA19_3_7</strain>
        <tissue evidence="1">Leaf</tissue>
    </source>
</reference>
<proteinExistence type="predicted"/>
<keyword evidence="2" id="KW-1185">Reference proteome</keyword>
<dbReference type="EMBL" id="JAMZMK010005359">
    <property type="protein sequence ID" value="KAI7753658.1"/>
    <property type="molecule type" value="Genomic_DNA"/>
</dbReference>
<sequence length="86" mass="10485">MNDERELDDIAVKEWQTIEFEEACLELIKRELMRCQQQQEIDIEELKGKLQVMKHLEDKDDTELQEQIKWMNDELEAKINDLEFMN</sequence>
<evidence type="ECO:0000313" key="2">
    <source>
        <dbReference type="Proteomes" id="UP001206925"/>
    </source>
</evidence>
<gene>
    <name evidence="1" type="ORF">M8C21_015800</name>
</gene>
<dbReference type="AlphaFoldDB" id="A0AAD5GVW1"/>
<name>A0AAD5GVW1_AMBAR</name>
<dbReference type="Proteomes" id="UP001206925">
    <property type="component" value="Unassembled WGS sequence"/>
</dbReference>
<accession>A0AAD5GVW1</accession>
<organism evidence="1 2">
    <name type="scientific">Ambrosia artemisiifolia</name>
    <name type="common">Common ragweed</name>
    <dbReference type="NCBI Taxonomy" id="4212"/>
    <lineage>
        <taxon>Eukaryota</taxon>
        <taxon>Viridiplantae</taxon>
        <taxon>Streptophyta</taxon>
        <taxon>Embryophyta</taxon>
        <taxon>Tracheophyta</taxon>
        <taxon>Spermatophyta</taxon>
        <taxon>Magnoliopsida</taxon>
        <taxon>eudicotyledons</taxon>
        <taxon>Gunneridae</taxon>
        <taxon>Pentapetalae</taxon>
        <taxon>asterids</taxon>
        <taxon>campanulids</taxon>
        <taxon>Asterales</taxon>
        <taxon>Asteraceae</taxon>
        <taxon>Asteroideae</taxon>
        <taxon>Heliantheae alliance</taxon>
        <taxon>Heliantheae</taxon>
        <taxon>Ambrosia</taxon>
    </lineage>
</organism>